<accession>A0A6A5BQY8</accession>
<dbReference type="InterPro" id="IPR036871">
    <property type="entry name" value="PX_dom_sf"/>
</dbReference>
<evidence type="ECO:0000256" key="1">
    <source>
        <dbReference type="SAM" id="MobiDB-lite"/>
    </source>
</evidence>
<reference evidence="3 4" key="1">
    <citation type="journal article" date="2019" name="Sci. Rep.">
        <title>Nanopore sequencing improves the draft genome of the human pathogenic amoeba Naegleria fowleri.</title>
        <authorList>
            <person name="Liechti N."/>
            <person name="Schurch N."/>
            <person name="Bruggmann R."/>
            <person name="Wittwer M."/>
        </authorList>
    </citation>
    <scope>NUCLEOTIDE SEQUENCE [LARGE SCALE GENOMIC DNA]</scope>
    <source>
        <strain evidence="3 4">ATCC 30894</strain>
    </source>
</reference>
<protein>
    <recommendedName>
        <fullName evidence="2">PX domain-containing protein</fullName>
    </recommendedName>
</protein>
<dbReference type="Pfam" id="PF00787">
    <property type="entry name" value="PX"/>
    <property type="match status" value="1"/>
</dbReference>
<dbReference type="PROSITE" id="PS50195">
    <property type="entry name" value="PX"/>
    <property type="match status" value="1"/>
</dbReference>
<dbReference type="OrthoDB" id="271164at2759"/>
<dbReference type="AlphaFoldDB" id="A0A6A5BQY8"/>
<dbReference type="VEuPathDB" id="AmoebaDB:FDP41_004925"/>
<sequence length="791" mass="92355">MFQTISHSQDENKIQFVEMEEEHEDLSFTDIGIHPHKFIEIHVTSHTIDGVGMQAKTLYQIETRVKTTKIEFHASRRYREFLSLYTCFKKLPSMNSLSEMPEKKPFNRFDEKVILERQNQFQVILRELLASGEIFVNSIFRDFLGIPQNFSLLSVLAFHRHLLYSISEISNSERQFEYDIPIEAWYHEEVKFWLSSKKMFEFVELFDRHPEWDGKTIWIFCKKGDSERLIVEATDASTEKVCSLFHQLRQLNTLQNILQEKKNQQEDFQNFKFHSTNHSNPSNHEPIQLDEFFDKRDLNSTSFDPAHGDSYLENNYEFLPLIEKQYLTPLESKRVKCCMDKLKKLESELSENSYMILAQNLVIEERLLYLKLNPMSASDSFIYDTSCSTLQQPLKKSLKKQKSDTPFVKFHLVITELSENVIHRLQRTLAHKFGKVNQQYGFFHTALVFGPFYLEWGDSSLVTIRSISSSKAVLSHHIHTFQGATEIQQAMTNLAQLIAHWNGEMHYSTEKCNCQHFVLDVFKTFGISHMTNYGNNRGNSSLKHYLERLKNEGCCKMELSLSEPLRKLFNSSNSLLNHHNNNNNHQSITTMTFKTHQELDQFYWTIHEKLPSYFQSEEGQSDVGLIRAFDRAFWLRMASSEKRRDESCLPLRRKRNNSMMSHPSSSSSSRGSTTSSSNSSILFLPSHHHHSHGKDEFEILCPFYVMNSSSKASMTGAVVENELMMFNENNDHDRFSSSSMTSSLWLFNVTDGEDFNFGSYVVKRPVDREFVALGAMNHHDREQEDFVDIIM</sequence>
<evidence type="ECO:0000313" key="4">
    <source>
        <dbReference type="Proteomes" id="UP000444721"/>
    </source>
</evidence>
<name>A0A6A5BQY8_NAEFO</name>
<evidence type="ECO:0000313" key="3">
    <source>
        <dbReference type="EMBL" id="KAF0976250.1"/>
    </source>
</evidence>
<dbReference type="SUPFAM" id="SSF64268">
    <property type="entry name" value="PX domain"/>
    <property type="match status" value="1"/>
</dbReference>
<feature type="region of interest" description="Disordered" evidence="1">
    <location>
        <begin position="645"/>
        <end position="679"/>
    </location>
</feature>
<dbReference type="InterPro" id="IPR001683">
    <property type="entry name" value="PX_dom"/>
</dbReference>
<keyword evidence="4" id="KW-1185">Reference proteome</keyword>
<dbReference type="Proteomes" id="UP000444721">
    <property type="component" value="Unassembled WGS sequence"/>
</dbReference>
<comment type="caution">
    <text evidence="3">The sequence shown here is derived from an EMBL/GenBank/DDBJ whole genome shotgun (WGS) entry which is preliminary data.</text>
</comment>
<dbReference type="OMA" id="VENELMM"/>
<gene>
    <name evidence="3" type="ORF">FDP41_004925</name>
</gene>
<dbReference type="CDD" id="cd06093">
    <property type="entry name" value="PX_domain"/>
    <property type="match status" value="1"/>
</dbReference>
<dbReference type="SMART" id="SM00312">
    <property type="entry name" value="PX"/>
    <property type="match status" value="1"/>
</dbReference>
<dbReference type="VEuPathDB" id="AmoebaDB:NfTy_086320"/>
<dbReference type="VEuPathDB" id="AmoebaDB:NF0096210"/>
<proteinExistence type="predicted"/>
<dbReference type="Gene3D" id="3.30.1520.10">
    <property type="entry name" value="Phox-like domain"/>
    <property type="match status" value="1"/>
</dbReference>
<evidence type="ECO:0000259" key="2">
    <source>
        <dbReference type="PROSITE" id="PS50195"/>
    </source>
</evidence>
<organism evidence="3 4">
    <name type="scientific">Naegleria fowleri</name>
    <name type="common">Brain eating amoeba</name>
    <dbReference type="NCBI Taxonomy" id="5763"/>
    <lineage>
        <taxon>Eukaryota</taxon>
        <taxon>Discoba</taxon>
        <taxon>Heterolobosea</taxon>
        <taxon>Tetramitia</taxon>
        <taxon>Eutetramitia</taxon>
        <taxon>Vahlkampfiidae</taxon>
        <taxon>Naegleria</taxon>
    </lineage>
</organism>
<feature type="compositionally biased region" description="Low complexity" evidence="1">
    <location>
        <begin position="657"/>
        <end position="679"/>
    </location>
</feature>
<dbReference type="EMBL" id="VFQX01000041">
    <property type="protein sequence ID" value="KAF0976250.1"/>
    <property type="molecule type" value="Genomic_DNA"/>
</dbReference>
<dbReference type="GeneID" id="68112143"/>
<dbReference type="RefSeq" id="XP_044560963.1">
    <property type="nucleotide sequence ID" value="XM_044708393.1"/>
</dbReference>
<feature type="domain" description="PX" evidence="2">
    <location>
        <begin position="37"/>
        <end position="151"/>
    </location>
</feature>
<dbReference type="GO" id="GO:0035091">
    <property type="term" value="F:phosphatidylinositol binding"/>
    <property type="evidence" value="ECO:0007669"/>
    <property type="project" value="InterPro"/>
</dbReference>